<sequence length="387" mass="42606">MKFSTKAIHTGIESDPMTGAIMPPIYMTSTYEQEEPSVHKGYDYTRAGNPNFTILEKQIASLEKGKYATIFSSGLGALSALLSTFKQGDKVIALEGLYGGTFRLLDKVFSKFGIDYKLVSYADEKGLEAALEEKPALFLFETPTNPLLGIHDIAKLSKKAKKHGVLTLVDNTFATPYFQNPLELGADLVWHSTTKYIGGHSDIIGGAMVVNDKDLKQKLDFARMSVGLNPSPFDAWLLSRSIKTLALRMEKHESNAKKIADFLSSHKLISQVYYPGLTTHKDHEIAAKQMSGFSGIVSAEFNLSLDDMHYLISNFELFKLAESLGGIESLVCHPATMTHASIPKEIREAMGITDGLVRFSIGVEDSEDLLNDLKNSLSSIQKKLIAK</sequence>
<reference evidence="6" key="2">
    <citation type="submission" date="2014-09" db="EMBL/GenBank/DDBJ databases">
        <title>Criblamydia sequanensis harbors a mega-plasmid encoding arsenite resistance.</title>
        <authorList>
            <person name="Bertelli C."/>
            <person name="Goesmann A."/>
            <person name="Greub G."/>
        </authorList>
    </citation>
    <scope>NUCLEOTIDE SEQUENCE [LARGE SCALE GENOMIC DNA]</scope>
    <source>
        <strain evidence="6">CRIB-18</strain>
    </source>
</reference>
<dbReference type="SUPFAM" id="SSF53383">
    <property type="entry name" value="PLP-dependent transferases"/>
    <property type="match status" value="1"/>
</dbReference>
<evidence type="ECO:0000256" key="5">
    <source>
        <dbReference type="RuleBase" id="RU362118"/>
    </source>
</evidence>
<dbReference type="RefSeq" id="WP_041018737.1">
    <property type="nucleotide sequence ID" value="NZ_CCEJ010000014.1"/>
</dbReference>
<dbReference type="PIRSF" id="PIRSF001434">
    <property type="entry name" value="CGS"/>
    <property type="match status" value="1"/>
</dbReference>
<dbReference type="CDD" id="cd00614">
    <property type="entry name" value="CGS_like"/>
    <property type="match status" value="1"/>
</dbReference>
<dbReference type="PROSITE" id="PS00868">
    <property type="entry name" value="CYS_MET_METAB_PP"/>
    <property type="match status" value="1"/>
</dbReference>
<proteinExistence type="inferred from homology"/>
<dbReference type="EC" id="4.4.1.1" evidence="6"/>
<protein>
    <submittedName>
        <fullName evidence="6">Cystathionine gamma-lyase</fullName>
        <ecNumber evidence="6">4.4.1.1</ecNumber>
    </submittedName>
</protein>
<dbReference type="GO" id="GO:0019343">
    <property type="term" value="P:cysteine biosynthetic process via cystathionine"/>
    <property type="evidence" value="ECO:0007669"/>
    <property type="project" value="TreeGrafter"/>
</dbReference>
<dbReference type="Proteomes" id="UP000031552">
    <property type="component" value="Unassembled WGS sequence"/>
</dbReference>
<dbReference type="GO" id="GO:0004123">
    <property type="term" value="F:cystathionine gamma-lyase activity"/>
    <property type="evidence" value="ECO:0007669"/>
    <property type="project" value="TreeGrafter"/>
</dbReference>
<dbReference type="InterPro" id="IPR015424">
    <property type="entry name" value="PyrdxlP-dep_Trfase"/>
</dbReference>
<dbReference type="AlphaFoldDB" id="A0A090D0W0"/>
<dbReference type="Pfam" id="PF01053">
    <property type="entry name" value="Cys_Met_Meta_PP"/>
    <property type="match status" value="1"/>
</dbReference>
<dbReference type="EMBL" id="CCEJ010000014">
    <property type="protein sequence ID" value="CDR35187.1"/>
    <property type="molecule type" value="Genomic_DNA"/>
</dbReference>
<evidence type="ECO:0000313" key="7">
    <source>
        <dbReference type="Proteomes" id="UP000031552"/>
    </source>
</evidence>
<accession>A0A090D0W0</accession>
<dbReference type="GO" id="GO:0003962">
    <property type="term" value="F:cystathionine gamma-synthase activity"/>
    <property type="evidence" value="ECO:0007669"/>
    <property type="project" value="TreeGrafter"/>
</dbReference>
<dbReference type="GO" id="GO:0019346">
    <property type="term" value="P:transsulfuration"/>
    <property type="evidence" value="ECO:0007669"/>
    <property type="project" value="InterPro"/>
</dbReference>
<keyword evidence="6" id="KW-0456">Lyase</keyword>
<keyword evidence="3 4" id="KW-0663">Pyridoxal phosphate</keyword>
<dbReference type="PANTHER" id="PTHR11808">
    <property type="entry name" value="TRANS-SULFURATION ENZYME FAMILY MEMBER"/>
    <property type="match status" value="1"/>
</dbReference>
<gene>
    <name evidence="6" type="primary">metB</name>
    <name evidence="6" type="ORF">CSEC_2381</name>
</gene>
<evidence type="ECO:0000256" key="3">
    <source>
        <dbReference type="ARBA" id="ARBA00022898"/>
    </source>
</evidence>
<dbReference type="FunFam" id="3.40.640.10:FF:000009">
    <property type="entry name" value="Cystathionine gamma-synthase homolog"/>
    <property type="match status" value="1"/>
</dbReference>
<evidence type="ECO:0000256" key="4">
    <source>
        <dbReference type="PIRSR" id="PIRSR001434-2"/>
    </source>
</evidence>
<dbReference type="PANTHER" id="PTHR11808:SF15">
    <property type="entry name" value="CYSTATHIONINE GAMMA-LYASE"/>
    <property type="match status" value="1"/>
</dbReference>
<name>A0A090D0W0_9BACT</name>
<dbReference type="Gene3D" id="3.90.1150.10">
    <property type="entry name" value="Aspartate Aminotransferase, domain 1"/>
    <property type="match status" value="1"/>
</dbReference>
<evidence type="ECO:0000256" key="1">
    <source>
        <dbReference type="ARBA" id="ARBA00001933"/>
    </source>
</evidence>
<comment type="similarity">
    <text evidence="2 5">Belongs to the trans-sulfuration enzymes family.</text>
</comment>
<dbReference type="eggNOG" id="COG0626">
    <property type="taxonomic scope" value="Bacteria"/>
</dbReference>
<dbReference type="GO" id="GO:0005737">
    <property type="term" value="C:cytoplasm"/>
    <property type="evidence" value="ECO:0007669"/>
    <property type="project" value="TreeGrafter"/>
</dbReference>
<dbReference type="FunFam" id="3.90.1150.10:FF:000008">
    <property type="entry name" value="Cystathionine gamma-synthase"/>
    <property type="match status" value="1"/>
</dbReference>
<dbReference type="InterPro" id="IPR000277">
    <property type="entry name" value="Cys/Met-Metab_PyrdxlP-dep_enz"/>
</dbReference>
<evidence type="ECO:0000313" key="6">
    <source>
        <dbReference type="EMBL" id="CDR35187.1"/>
    </source>
</evidence>
<feature type="modified residue" description="N6-(pyridoxal phosphate)lysine" evidence="4">
    <location>
        <position position="195"/>
    </location>
</feature>
<dbReference type="GO" id="GO:0030170">
    <property type="term" value="F:pyridoxal phosphate binding"/>
    <property type="evidence" value="ECO:0007669"/>
    <property type="project" value="InterPro"/>
</dbReference>
<dbReference type="InterPro" id="IPR015421">
    <property type="entry name" value="PyrdxlP-dep_Trfase_major"/>
</dbReference>
<comment type="cofactor">
    <cofactor evidence="1 5">
        <name>pyridoxal 5'-phosphate</name>
        <dbReference type="ChEBI" id="CHEBI:597326"/>
    </cofactor>
</comment>
<dbReference type="STRING" id="1437425.CSEC_2381"/>
<keyword evidence="7" id="KW-1185">Reference proteome</keyword>
<evidence type="ECO:0000256" key="2">
    <source>
        <dbReference type="ARBA" id="ARBA00009077"/>
    </source>
</evidence>
<reference evidence="6" key="1">
    <citation type="submission" date="2013-12" db="EMBL/GenBank/DDBJ databases">
        <authorList>
            <person name="Linke B."/>
        </authorList>
    </citation>
    <scope>NUCLEOTIDE SEQUENCE [LARGE SCALE GENOMIC DNA]</scope>
    <source>
        <strain evidence="6">CRIB-18</strain>
    </source>
</reference>
<comment type="caution">
    <text evidence="6">The sequence shown here is derived from an EMBL/GenBank/DDBJ whole genome shotgun (WGS) entry which is preliminary data.</text>
</comment>
<dbReference type="Gene3D" id="3.40.640.10">
    <property type="entry name" value="Type I PLP-dependent aspartate aminotransferase-like (Major domain)"/>
    <property type="match status" value="1"/>
</dbReference>
<dbReference type="InterPro" id="IPR015422">
    <property type="entry name" value="PyrdxlP-dep_Trfase_small"/>
</dbReference>
<organism evidence="6 7">
    <name type="scientific">Candidatus Criblamydia sequanensis CRIB-18</name>
    <dbReference type="NCBI Taxonomy" id="1437425"/>
    <lineage>
        <taxon>Bacteria</taxon>
        <taxon>Pseudomonadati</taxon>
        <taxon>Chlamydiota</taxon>
        <taxon>Chlamydiia</taxon>
        <taxon>Parachlamydiales</taxon>
        <taxon>Candidatus Criblamydiaceae</taxon>
        <taxon>Candidatus Criblamydia</taxon>
    </lineage>
</organism>
<dbReference type="InterPro" id="IPR054542">
    <property type="entry name" value="Cys_met_metab_PP"/>
</dbReference>
<dbReference type="OrthoDB" id="9803887at2"/>